<accession>A0A5E4GDK4</accession>
<dbReference type="EMBL" id="CABIKO010000583">
    <property type="protein sequence ID" value="VVA37884.1"/>
    <property type="molecule type" value="Genomic_DNA"/>
</dbReference>
<dbReference type="AlphaFoldDB" id="A0A5E4GDK4"/>
<organism evidence="1 2">
    <name type="scientific">Prunus dulcis</name>
    <name type="common">Almond</name>
    <name type="synonym">Amygdalus dulcis</name>
    <dbReference type="NCBI Taxonomy" id="3755"/>
    <lineage>
        <taxon>Eukaryota</taxon>
        <taxon>Viridiplantae</taxon>
        <taxon>Streptophyta</taxon>
        <taxon>Embryophyta</taxon>
        <taxon>Tracheophyta</taxon>
        <taxon>Spermatophyta</taxon>
        <taxon>Magnoliopsida</taxon>
        <taxon>eudicotyledons</taxon>
        <taxon>Gunneridae</taxon>
        <taxon>Pentapetalae</taxon>
        <taxon>rosids</taxon>
        <taxon>fabids</taxon>
        <taxon>Rosales</taxon>
        <taxon>Rosaceae</taxon>
        <taxon>Amygdaloideae</taxon>
        <taxon>Amygdaleae</taxon>
        <taxon>Prunus</taxon>
    </lineage>
</organism>
<protein>
    <submittedName>
        <fullName evidence="1">PREDICTED: PRUPE_2G084500</fullName>
    </submittedName>
</protein>
<evidence type="ECO:0000313" key="1">
    <source>
        <dbReference type="EMBL" id="VVA37884.1"/>
    </source>
</evidence>
<dbReference type="InParanoid" id="A0A5E4GDK4"/>
<dbReference type="Proteomes" id="UP000327085">
    <property type="component" value="Chromosome 7"/>
</dbReference>
<reference evidence="2" key="1">
    <citation type="journal article" date="2020" name="Plant J.">
        <title>Transposons played a major role in the diversification between the closely related almond and peach genomes: results from the almond genome sequence.</title>
        <authorList>
            <person name="Alioto T."/>
            <person name="Alexiou K.G."/>
            <person name="Bardil A."/>
            <person name="Barteri F."/>
            <person name="Castanera R."/>
            <person name="Cruz F."/>
            <person name="Dhingra A."/>
            <person name="Duval H."/>
            <person name="Fernandez I Marti A."/>
            <person name="Frias L."/>
            <person name="Galan B."/>
            <person name="Garcia J.L."/>
            <person name="Howad W."/>
            <person name="Gomez-Garrido J."/>
            <person name="Gut M."/>
            <person name="Julca I."/>
            <person name="Morata J."/>
            <person name="Puigdomenech P."/>
            <person name="Ribeca P."/>
            <person name="Rubio Cabetas M.J."/>
            <person name="Vlasova A."/>
            <person name="Wirthensohn M."/>
            <person name="Garcia-Mas J."/>
            <person name="Gabaldon T."/>
            <person name="Casacuberta J.M."/>
            <person name="Arus P."/>
        </authorList>
    </citation>
    <scope>NUCLEOTIDE SEQUENCE [LARGE SCALE GENOMIC DNA]</scope>
    <source>
        <strain evidence="2">cv. Texas</strain>
    </source>
</reference>
<proteinExistence type="predicted"/>
<evidence type="ECO:0000313" key="2">
    <source>
        <dbReference type="Proteomes" id="UP000327085"/>
    </source>
</evidence>
<dbReference type="Gramene" id="VVA37884">
    <property type="protein sequence ID" value="VVA37884"/>
    <property type="gene ID" value="Prudul26B000774"/>
</dbReference>
<gene>
    <name evidence="1" type="ORF">ALMOND_2B000774</name>
</gene>
<sequence>MSLSIRGGYGEGEVGEDEMGVPFSGFGATILVLDKLTELDGRTQLELFVELTDVIAEKKKFTDPIANGAKFRDVYSN</sequence>
<name>A0A5E4GDK4_PRUDU</name>